<dbReference type="GO" id="GO:0008076">
    <property type="term" value="C:voltage-gated potassium channel complex"/>
    <property type="evidence" value="ECO:0007669"/>
    <property type="project" value="InterPro"/>
</dbReference>
<evidence type="ECO:0000313" key="3">
    <source>
        <dbReference type="WBParaSite" id="nRc.2.0.1.t37580-RA"/>
    </source>
</evidence>
<dbReference type="GO" id="GO:0005249">
    <property type="term" value="F:voltage-gated potassium channel activity"/>
    <property type="evidence" value="ECO:0007669"/>
    <property type="project" value="InterPro"/>
</dbReference>
<proteinExistence type="predicted"/>
<evidence type="ECO:0000313" key="2">
    <source>
        <dbReference type="Proteomes" id="UP000887565"/>
    </source>
</evidence>
<keyword evidence="2" id="KW-1185">Reference proteome</keyword>
<evidence type="ECO:0000259" key="1">
    <source>
        <dbReference type="Pfam" id="PF11879"/>
    </source>
</evidence>
<accession>A0A915KGR9</accession>
<protein>
    <submittedName>
        <fullName evidence="3">Potassium channel voltage dependent Kv4 C-terminal domain-containing protein</fullName>
    </submittedName>
</protein>
<sequence length="164" mass="19248">MGDDDDIGRVRLQRIKLVKHASGQALINKKKAHEARVTAYERGLIPLEKLKEEDILEIQHHHLIQCLEKVTERDLLDHEVANTDTEKDLLTSLSIEDESFNAFWKNKLWNCCTSQCCRRHNYHSKSKSNFSKKTVRFNSDEVKAYHMNRQKRRHDTSMVGEESM</sequence>
<organism evidence="2 3">
    <name type="scientific">Romanomermis culicivorax</name>
    <name type="common">Nematode worm</name>
    <dbReference type="NCBI Taxonomy" id="13658"/>
    <lineage>
        <taxon>Eukaryota</taxon>
        <taxon>Metazoa</taxon>
        <taxon>Ecdysozoa</taxon>
        <taxon>Nematoda</taxon>
        <taxon>Enoplea</taxon>
        <taxon>Dorylaimia</taxon>
        <taxon>Mermithida</taxon>
        <taxon>Mermithoidea</taxon>
        <taxon>Mermithidae</taxon>
        <taxon>Romanomermis</taxon>
    </lineage>
</organism>
<dbReference type="AlphaFoldDB" id="A0A915KGR9"/>
<reference evidence="3" key="1">
    <citation type="submission" date="2022-11" db="UniProtKB">
        <authorList>
            <consortium name="WormBaseParasite"/>
        </authorList>
    </citation>
    <scope>IDENTIFICATION</scope>
</reference>
<dbReference type="InterPro" id="IPR024587">
    <property type="entry name" value="K_chnl_volt-dep_Kv4_C"/>
</dbReference>
<name>A0A915KGR9_ROMCU</name>
<dbReference type="InterPro" id="IPR003975">
    <property type="entry name" value="K_chnl_volt-dep_Kv4"/>
</dbReference>
<dbReference type="WBParaSite" id="nRc.2.0.1.t37580-RA">
    <property type="protein sequence ID" value="nRc.2.0.1.t37580-RA"/>
    <property type="gene ID" value="nRc.2.0.1.g37580"/>
</dbReference>
<dbReference type="Pfam" id="PF11879">
    <property type="entry name" value="DUF3399"/>
    <property type="match status" value="1"/>
</dbReference>
<feature type="domain" description="Potassium channel voltage dependent Kv4 C-terminal" evidence="1">
    <location>
        <begin position="53"/>
        <end position="123"/>
    </location>
</feature>
<dbReference type="Proteomes" id="UP000887565">
    <property type="component" value="Unplaced"/>
</dbReference>
<dbReference type="PRINTS" id="PR01497">
    <property type="entry name" value="SHALCHANNEL"/>
</dbReference>